<evidence type="ECO:0000259" key="1">
    <source>
        <dbReference type="PROSITE" id="PS51172"/>
    </source>
</evidence>
<evidence type="ECO:0000313" key="2">
    <source>
        <dbReference type="EMBL" id="MBO0951776.1"/>
    </source>
</evidence>
<name>A0ABS3JP44_9BACT</name>
<reference evidence="2 3" key="1">
    <citation type="submission" date="2021-03" db="EMBL/GenBank/DDBJ databases">
        <title>Fibrella sp. HMF5405 genome sequencing and assembly.</title>
        <authorList>
            <person name="Kang H."/>
            <person name="Kim H."/>
            <person name="Bae S."/>
            <person name="Joh K."/>
        </authorList>
    </citation>
    <scope>NUCLEOTIDE SEQUENCE [LARGE SCALE GENOMIC DNA]</scope>
    <source>
        <strain evidence="2 3">HMF5405</strain>
    </source>
</reference>
<dbReference type="InterPro" id="IPR001956">
    <property type="entry name" value="CBM3"/>
</dbReference>
<comment type="caution">
    <text evidence="2">The sequence shown here is derived from an EMBL/GenBank/DDBJ whole genome shotgun (WGS) entry which is preliminary data.</text>
</comment>
<proteinExistence type="predicted"/>
<dbReference type="Pfam" id="PF00942">
    <property type="entry name" value="CBM_3"/>
    <property type="match status" value="2"/>
</dbReference>
<dbReference type="SUPFAM" id="SSF49384">
    <property type="entry name" value="Carbohydrate-binding domain"/>
    <property type="match status" value="2"/>
</dbReference>
<accession>A0ABS3JP44</accession>
<organism evidence="2 3">
    <name type="scientific">Fibrella forsythiae</name>
    <dbReference type="NCBI Taxonomy" id="2817061"/>
    <lineage>
        <taxon>Bacteria</taxon>
        <taxon>Pseudomonadati</taxon>
        <taxon>Bacteroidota</taxon>
        <taxon>Cytophagia</taxon>
        <taxon>Cytophagales</taxon>
        <taxon>Spirosomataceae</taxon>
        <taxon>Fibrella</taxon>
    </lineage>
</organism>
<dbReference type="RefSeq" id="WP_207331716.1">
    <property type="nucleotide sequence ID" value="NZ_JAFMYW010000008.1"/>
</dbReference>
<dbReference type="SMART" id="SM01067">
    <property type="entry name" value="CBM_3"/>
    <property type="match status" value="2"/>
</dbReference>
<evidence type="ECO:0000313" key="3">
    <source>
        <dbReference type="Proteomes" id="UP000664628"/>
    </source>
</evidence>
<feature type="domain" description="CBM3" evidence="1">
    <location>
        <begin position="482"/>
        <end position="636"/>
    </location>
</feature>
<dbReference type="InterPro" id="IPR026444">
    <property type="entry name" value="Secre_tail"/>
</dbReference>
<dbReference type="InterPro" id="IPR008965">
    <property type="entry name" value="CBM2/CBM3_carb-bd_dom_sf"/>
</dbReference>
<feature type="domain" description="CBM3" evidence="1">
    <location>
        <begin position="639"/>
        <end position="791"/>
    </location>
</feature>
<keyword evidence="3" id="KW-1185">Reference proteome</keyword>
<protein>
    <submittedName>
        <fullName evidence="2">T9SS type A sorting domain-containing protein</fullName>
    </submittedName>
</protein>
<dbReference type="Gene3D" id="2.60.40.710">
    <property type="entry name" value="Endoglucanase-like"/>
    <property type="match status" value="2"/>
</dbReference>
<dbReference type="EMBL" id="JAFMYW010000008">
    <property type="protein sequence ID" value="MBO0951776.1"/>
    <property type="molecule type" value="Genomic_DNA"/>
</dbReference>
<dbReference type="InterPro" id="IPR036966">
    <property type="entry name" value="CBM3_sf"/>
</dbReference>
<dbReference type="NCBIfam" id="TIGR04183">
    <property type="entry name" value="Por_Secre_tail"/>
    <property type="match status" value="1"/>
</dbReference>
<sequence length="889" mass="93710">MITQLRSMGQLWLWLAVLSVSQHVSADIIGVHYYASAPPASLAAPVISVTPSALTLLNSTQLPGSNSKTYIVSATGLITSDFRITVPSPFVVSAPNAGSYPGGITLPVNSDGTLTPTTITVALLSSSPGTFTGTIANTSGSTTVTVAVSGTSVSPSLSVQSSFLTPFSTTTGTPSAIQTYTITALSQTGGTVTAPTGFDIRTGNNAFGSSLTIPSSLSAIDIPVDVRLSGSTAAQISGSITHRLNNSSNQSIANVAVSGTVSEPATPSITVTPSSLTLVDYSEYPGSFPASFTVSARGLTEDLQIYAPPYYLLTANGKSGPALLIPATNGIVTPTSVSVALIASSSGVFDGQITSWSGSATATVGLSGTALSQSVTVTPSSLSNFTTTFGTPSASQSYTVATQGGLPVLVNAPSGFEIRSGNNPFSSSLTIGTSRSVVQTQIDVRLAGNTIGSVAGTITQNTYFHSSHGIYPVTVSGLVSGNSNVLQVLHRDVDNYADNNAIQPLLEVVNQGSTNLALSSLTLRYYLTVENFVPLTNLTVSYAKLGASNIRMRYVPLAQPGQGALGYIEYSFTPGAGSLMPGTSTGPIQSYIAKTDYSGFNELDDYSYASVRDRVQANQHITAYYNGTLVAGQEPSLVTPRAYLVPYTESKNGPSATQISTYLELRNEGNLPISYNDITVRYYFTTDGSQPLNFELDYTTLGMGNVHARFVQIRPPLTTADTYLELSFANLGQLMPQSSTELIRYRIQKADGGRFNQLNDYSYQEQHASLSPNARVAIYVGNQKYWGNEVGAGARLAANTEAITDLDVLILGNPVRNDKVLFKVSGADSEPIQVELINTHGQVITHQQLLHSQDIQTHQLSLFNQEAGTYLLKVSTPTQRKTIKVVKTE</sequence>
<gene>
    <name evidence="2" type="ORF">J2I46_24550</name>
</gene>
<dbReference type="PROSITE" id="PS51172">
    <property type="entry name" value="CBM3"/>
    <property type="match status" value="2"/>
</dbReference>
<dbReference type="Proteomes" id="UP000664628">
    <property type="component" value="Unassembled WGS sequence"/>
</dbReference>